<proteinExistence type="predicted"/>
<dbReference type="Proteomes" id="UP001497480">
    <property type="component" value="Unassembled WGS sequence"/>
</dbReference>
<organism evidence="1 2">
    <name type="scientific">Lupinus luteus</name>
    <name type="common">European yellow lupine</name>
    <dbReference type="NCBI Taxonomy" id="3873"/>
    <lineage>
        <taxon>Eukaryota</taxon>
        <taxon>Viridiplantae</taxon>
        <taxon>Streptophyta</taxon>
        <taxon>Embryophyta</taxon>
        <taxon>Tracheophyta</taxon>
        <taxon>Spermatophyta</taxon>
        <taxon>Magnoliopsida</taxon>
        <taxon>eudicotyledons</taxon>
        <taxon>Gunneridae</taxon>
        <taxon>Pentapetalae</taxon>
        <taxon>rosids</taxon>
        <taxon>fabids</taxon>
        <taxon>Fabales</taxon>
        <taxon>Fabaceae</taxon>
        <taxon>Papilionoideae</taxon>
        <taxon>50 kb inversion clade</taxon>
        <taxon>genistoids sensu lato</taxon>
        <taxon>core genistoids</taxon>
        <taxon>Genisteae</taxon>
        <taxon>Lupinus</taxon>
    </lineage>
</organism>
<sequence length="72" mass="8558">MSHLICLDITIPLKIIKGFSNLFFRDLHERFFDVVTQLGGGNIFQLWKGMELLHFHLVKTYKYMEGDKKRDN</sequence>
<comment type="caution">
    <text evidence="1">The sequence shown here is derived from an EMBL/GenBank/DDBJ whole genome shotgun (WGS) entry which is preliminary data.</text>
</comment>
<gene>
    <name evidence="1" type="ORF">LLUT_LOCUS808</name>
</gene>
<accession>A0AAV1VS18</accession>
<dbReference type="AlphaFoldDB" id="A0AAV1VS18"/>
<keyword evidence="2" id="KW-1185">Reference proteome</keyword>
<evidence type="ECO:0000313" key="2">
    <source>
        <dbReference type="Proteomes" id="UP001497480"/>
    </source>
</evidence>
<dbReference type="EMBL" id="CAXHTB010000001">
    <property type="protein sequence ID" value="CAL0299748.1"/>
    <property type="molecule type" value="Genomic_DNA"/>
</dbReference>
<reference evidence="1 2" key="1">
    <citation type="submission" date="2024-03" db="EMBL/GenBank/DDBJ databases">
        <authorList>
            <person name="Martinez-Hernandez J."/>
        </authorList>
    </citation>
    <scope>NUCLEOTIDE SEQUENCE [LARGE SCALE GENOMIC DNA]</scope>
</reference>
<evidence type="ECO:0000313" key="1">
    <source>
        <dbReference type="EMBL" id="CAL0299748.1"/>
    </source>
</evidence>
<name>A0AAV1VS18_LUPLU</name>
<protein>
    <submittedName>
        <fullName evidence="1">Uncharacterized protein</fullName>
    </submittedName>
</protein>